<accession>A0A7S0FWB3</accession>
<dbReference type="InterPro" id="IPR013154">
    <property type="entry name" value="ADH-like_N"/>
</dbReference>
<dbReference type="Pfam" id="PF08240">
    <property type="entry name" value="ADH_N"/>
    <property type="match status" value="1"/>
</dbReference>
<dbReference type="InterPro" id="IPR036291">
    <property type="entry name" value="NAD(P)-bd_dom_sf"/>
</dbReference>
<evidence type="ECO:0008006" key="6">
    <source>
        <dbReference type="Google" id="ProtNLM"/>
    </source>
</evidence>
<reference evidence="5" key="1">
    <citation type="submission" date="2021-01" db="EMBL/GenBank/DDBJ databases">
        <authorList>
            <person name="Corre E."/>
            <person name="Pelletier E."/>
            <person name="Niang G."/>
            <person name="Scheremetjew M."/>
            <person name="Finn R."/>
            <person name="Kale V."/>
            <person name="Holt S."/>
            <person name="Cochrane G."/>
            <person name="Meng A."/>
            <person name="Brown T."/>
            <person name="Cohen L."/>
        </authorList>
    </citation>
    <scope>NUCLEOTIDE SEQUENCE</scope>
    <source>
        <strain evidence="5">Pbaha01</strain>
    </source>
</reference>
<organism evidence="5">
    <name type="scientific">Pyrodinium bahamense</name>
    <dbReference type="NCBI Taxonomy" id="73915"/>
    <lineage>
        <taxon>Eukaryota</taxon>
        <taxon>Sar</taxon>
        <taxon>Alveolata</taxon>
        <taxon>Dinophyceae</taxon>
        <taxon>Gonyaulacales</taxon>
        <taxon>Pyrocystaceae</taxon>
        <taxon>Pyrodinium</taxon>
    </lineage>
</organism>
<evidence type="ECO:0000256" key="1">
    <source>
        <dbReference type="ARBA" id="ARBA00022857"/>
    </source>
</evidence>
<keyword evidence="2" id="KW-0560">Oxidoreductase</keyword>
<dbReference type="AlphaFoldDB" id="A0A7S0FWB3"/>
<evidence type="ECO:0000259" key="4">
    <source>
        <dbReference type="Pfam" id="PF08240"/>
    </source>
</evidence>
<feature type="domain" description="Alcohol dehydrogenase-like N-terminal" evidence="4">
    <location>
        <begin position="64"/>
        <end position="140"/>
    </location>
</feature>
<evidence type="ECO:0000313" key="5">
    <source>
        <dbReference type="EMBL" id="CAD8384918.1"/>
    </source>
</evidence>
<evidence type="ECO:0000259" key="3">
    <source>
        <dbReference type="Pfam" id="PF00107"/>
    </source>
</evidence>
<dbReference type="InterPro" id="IPR011032">
    <property type="entry name" value="GroES-like_sf"/>
</dbReference>
<dbReference type="SUPFAM" id="SSF51735">
    <property type="entry name" value="NAD(P)-binding Rossmann-fold domains"/>
    <property type="match status" value="1"/>
</dbReference>
<dbReference type="InterPro" id="IPR013149">
    <property type="entry name" value="ADH-like_C"/>
</dbReference>
<dbReference type="Gene3D" id="3.90.180.10">
    <property type="entry name" value="Medium-chain alcohol dehydrogenases, catalytic domain"/>
    <property type="match status" value="1"/>
</dbReference>
<dbReference type="EMBL" id="HBEG01047012">
    <property type="protein sequence ID" value="CAD8384918.1"/>
    <property type="molecule type" value="Transcribed_RNA"/>
</dbReference>
<protein>
    <recommendedName>
        <fullName evidence="6">Enoyl reductase (ER) domain-containing protein</fullName>
    </recommendedName>
</protein>
<dbReference type="Pfam" id="PF00107">
    <property type="entry name" value="ADH_zinc_N"/>
    <property type="match status" value="1"/>
</dbReference>
<dbReference type="GO" id="GO:0070402">
    <property type="term" value="F:NADPH binding"/>
    <property type="evidence" value="ECO:0007669"/>
    <property type="project" value="TreeGrafter"/>
</dbReference>
<proteinExistence type="predicted"/>
<name>A0A7S0FWB3_9DINO</name>
<feature type="domain" description="Alcohol dehydrogenase-like C-terminal" evidence="3">
    <location>
        <begin position="191"/>
        <end position="306"/>
    </location>
</feature>
<keyword evidence="1" id="KW-0521">NADP</keyword>
<dbReference type="GO" id="GO:0016651">
    <property type="term" value="F:oxidoreductase activity, acting on NAD(P)H"/>
    <property type="evidence" value="ECO:0007669"/>
    <property type="project" value="TreeGrafter"/>
</dbReference>
<dbReference type="PANTHER" id="PTHR48106:SF18">
    <property type="entry name" value="QUINONE OXIDOREDUCTASE PIG3"/>
    <property type="match status" value="1"/>
</dbReference>
<dbReference type="Gene3D" id="3.40.50.720">
    <property type="entry name" value="NAD(P)-binding Rossmann-like Domain"/>
    <property type="match status" value="1"/>
</dbReference>
<dbReference type="PANTHER" id="PTHR48106">
    <property type="entry name" value="QUINONE OXIDOREDUCTASE PIG3-RELATED"/>
    <property type="match status" value="1"/>
</dbReference>
<evidence type="ECO:0000256" key="2">
    <source>
        <dbReference type="ARBA" id="ARBA00023002"/>
    </source>
</evidence>
<gene>
    <name evidence="5" type="ORF">PBAH0796_LOCUS28606</name>
</gene>
<dbReference type="SUPFAM" id="SSF50129">
    <property type="entry name" value="GroES-like"/>
    <property type="match status" value="1"/>
</dbReference>
<sequence>MAALATASAAALGGVALLSWRWSRPQSMEDVPARMKRLVLVEANKDIAQARLEVEEVDTPKPRKGQVLIKVAAAPVNPSDDGVWKVPPKKGYPLALGNEGSGKVVASGGGLLASRLLGKNVAFAVTGVPTYAEYAVAKAEIIPRIFTLPPGLPAEDGCAFFVNPFTVVGIVETIKEQGGKAFIHTAAASQLGQMMVKYCKCEGITLVNLVRRQEQVALLQGLGAEHIVNTGESDWQAKLARLIADLKIKYAFDAIAGEMPGNLLTMLPPGSTVWVYGVLSKDPVGNIQSLDLIYRGKKIEGFLLLSWIMKDGMLKGFLRFTRTANKVRKHIKGVFASEFRETTLAGMHADYCSASSMTGVKMRVRPHGG</sequence>